<evidence type="ECO:0000313" key="1">
    <source>
        <dbReference type="EMBL" id="TCO06044.1"/>
    </source>
</evidence>
<gene>
    <name evidence="1" type="ORF">EV194_11424</name>
</gene>
<sequence>MSISMLTQYNGLTYLKNCGLISEAIDSPPVYKCTNIIALVYAQLVD</sequence>
<dbReference type="Proteomes" id="UP000295221">
    <property type="component" value="Unassembled WGS sequence"/>
</dbReference>
<accession>A0A4V2RVY1</accession>
<dbReference type="AlphaFoldDB" id="A0A4V2RVY1"/>
<evidence type="ECO:0000313" key="2">
    <source>
        <dbReference type="Proteomes" id="UP000295221"/>
    </source>
</evidence>
<organism evidence="1 2">
    <name type="scientific">Natronoflexus pectinivorans</name>
    <dbReference type="NCBI Taxonomy" id="682526"/>
    <lineage>
        <taxon>Bacteria</taxon>
        <taxon>Pseudomonadati</taxon>
        <taxon>Bacteroidota</taxon>
        <taxon>Bacteroidia</taxon>
        <taxon>Marinilabiliales</taxon>
        <taxon>Marinilabiliaceae</taxon>
        <taxon>Natronoflexus</taxon>
    </lineage>
</organism>
<keyword evidence="2" id="KW-1185">Reference proteome</keyword>
<protein>
    <submittedName>
        <fullName evidence="1">Uncharacterized protein</fullName>
    </submittedName>
</protein>
<comment type="caution">
    <text evidence="1">The sequence shown here is derived from an EMBL/GenBank/DDBJ whole genome shotgun (WGS) entry which is preliminary data.</text>
</comment>
<proteinExistence type="predicted"/>
<name>A0A4V2RVY1_9BACT</name>
<reference evidence="1 2" key="1">
    <citation type="submission" date="2019-03" db="EMBL/GenBank/DDBJ databases">
        <title>Genomic Encyclopedia of Type Strains, Phase IV (KMG-IV): sequencing the most valuable type-strain genomes for metagenomic binning, comparative biology and taxonomic classification.</title>
        <authorList>
            <person name="Goeker M."/>
        </authorList>
    </citation>
    <scope>NUCLEOTIDE SEQUENCE [LARGE SCALE GENOMIC DNA]</scope>
    <source>
        <strain evidence="1 2">DSM 24179</strain>
    </source>
</reference>
<dbReference type="EMBL" id="SLWK01000014">
    <property type="protein sequence ID" value="TCO06044.1"/>
    <property type="molecule type" value="Genomic_DNA"/>
</dbReference>